<name>A0A8H4A2C8_GIGMA</name>
<dbReference type="AlphaFoldDB" id="A0A8H4A2C8"/>
<keyword evidence="2" id="KW-1185">Reference proteome</keyword>
<dbReference type="Proteomes" id="UP000439903">
    <property type="component" value="Unassembled WGS sequence"/>
</dbReference>
<organism evidence="1 2">
    <name type="scientific">Gigaspora margarita</name>
    <dbReference type="NCBI Taxonomy" id="4874"/>
    <lineage>
        <taxon>Eukaryota</taxon>
        <taxon>Fungi</taxon>
        <taxon>Fungi incertae sedis</taxon>
        <taxon>Mucoromycota</taxon>
        <taxon>Glomeromycotina</taxon>
        <taxon>Glomeromycetes</taxon>
        <taxon>Diversisporales</taxon>
        <taxon>Gigasporaceae</taxon>
        <taxon>Gigaspora</taxon>
    </lineage>
</organism>
<evidence type="ECO:0000313" key="2">
    <source>
        <dbReference type="Proteomes" id="UP000439903"/>
    </source>
</evidence>
<dbReference type="InterPro" id="IPR032675">
    <property type="entry name" value="LRR_dom_sf"/>
</dbReference>
<evidence type="ECO:0000313" key="1">
    <source>
        <dbReference type="EMBL" id="KAF0409377.1"/>
    </source>
</evidence>
<sequence length="511" mass="59787">MASKILKGDLPELMENILNNLNDDIHSLHSCTLVSRHWCKMSIPILWQEPFLFERKPSFISNYFSSLGEYEKFFLKRCGINEEFSKTLFDYAIFLKVLNLWKFKCNVDDWIKLFKSKSHNDDDTSSYHIINLIFKLLIESGAILLKFSLCFSKSLEFKPEIFYSLGQNVQFFSQIQHLSLVLVDLNIESATTWLRALAKNVTKIRTLKFCEVDYNGHVHHVNDMLPLIHSFIYIIKSQEQLRKFSLFGVCYITKFHGIISALESQKNSLQEFRIDNCDFSAEFEVLNNCKNLEILRIMYCNSILSKLSNILDYKISTLELIDETIDAQAIALILKKSGILLQRLSLESDHEINEEPLLIEAIKSFCPNITCLRISGFVFSTQFIELIGNFQKLQFLSLWCNTNGIPEEELKIRIIKFSEILPLTLENIYLEHWLQKYLDIFLNHCNTPLKKLSIYEIYNEKIFKALVEFCIRIKTLNYVSVGIYLKLDDNFKKELETYVTLVPYKHTDDGF</sequence>
<gene>
    <name evidence="1" type="ORF">F8M41_008357</name>
</gene>
<reference evidence="1 2" key="1">
    <citation type="journal article" date="2019" name="Environ. Microbiol.">
        <title>At the nexus of three kingdoms: the genome of the mycorrhizal fungus Gigaspora margarita provides insights into plant, endobacterial and fungal interactions.</title>
        <authorList>
            <person name="Venice F."/>
            <person name="Ghignone S."/>
            <person name="Salvioli di Fossalunga A."/>
            <person name="Amselem J."/>
            <person name="Novero M."/>
            <person name="Xianan X."/>
            <person name="Sedzielewska Toro K."/>
            <person name="Morin E."/>
            <person name="Lipzen A."/>
            <person name="Grigoriev I.V."/>
            <person name="Henrissat B."/>
            <person name="Martin F.M."/>
            <person name="Bonfante P."/>
        </authorList>
    </citation>
    <scope>NUCLEOTIDE SEQUENCE [LARGE SCALE GENOMIC DNA]</scope>
    <source>
        <strain evidence="1 2">BEG34</strain>
    </source>
</reference>
<dbReference type="Gene3D" id="3.80.10.10">
    <property type="entry name" value="Ribonuclease Inhibitor"/>
    <property type="match status" value="1"/>
</dbReference>
<evidence type="ECO:0008006" key="3">
    <source>
        <dbReference type="Google" id="ProtNLM"/>
    </source>
</evidence>
<protein>
    <recommendedName>
        <fullName evidence="3">F-box domain-containing protein</fullName>
    </recommendedName>
</protein>
<accession>A0A8H4A2C8</accession>
<dbReference type="SUPFAM" id="SSF52047">
    <property type="entry name" value="RNI-like"/>
    <property type="match status" value="1"/>
</dbReference>
<comment type="caution">
    <text evidence="1">The sequence shown here is derived from an EMBL/GenBank/DDBJ whole genome shotgun (WGS) entry which is preliminary data.</text>
</comment>
<proteinExistence type="predicted"/>
<dbReference type="EMBL" id="WTPW01001880">
    <property type="protein sequence ID" value="KAF0409377.1"/>
    <property type="molecule type" value="Genomic_DNA"/>
</dbReference>